<dbReference type="Proteomes" id="UP000035682">
    <property type="component" value="Unplaced"/>
</dbReference>
<name>A0A090LSD8_STRRB</name>
<reference evidence="3" key="2">
    <citation type="submission" date="2020-12" db="UniProtKB">
        <authorList>
            <consortium name="WormBaseParasite"/>
        </authorList>
    </citation>
    <scope>IDENTIFICATION</scope>
</reference>
<accession>A0A090LSD8</accession>
<dbReference type="CTD" id="36382901"/>
<evidence type="ECO:0000313" key="1">
    <source>
        <dbReference type="EMBL" id="CEF70523.1"/>
    </source>
</evidence>
<dbReference type="EMBL" id="LN609529">
    <property type="protein sequence ID" value="CEF70523.1"/>
    <property type="molecule type" value="Genomic_DNA"/>
</dbReference>
<dbReference type="WBParaSite" id="SRAE_2000515400.1">
    <property type="protein sequence ID" value="SRAE_2000515400.1"/>
    <property type="gene ID" value="WBGene00265408"/>
</dbReference>
<dbReference type="GeneID" id="36382901"/>
<reference evidence="1 2" key="1">
    <citation type="submission" date="2014-09" db="EMBL/GenBank/DDBJ databases">
        <authorList>
            <person name="Martin A.A."/>
        </authorList>
    </citation>
    <scope>NUCLEOTIDE SEQUENCE</scope>
    <source>
        <strain evidence="2">ED321</strain>
        <strain evidence="1">ED321 Heterogonic</strain>
    </source>
</reference>
<keyword evidence="2" id="KW-1185">Reference proteome</keyword>
<dbReference type="AlphaFoldDB" id="A0A090LSD8"/>
<evidence type="ECO:0000313" key="3">
    <source>
        <dbReference type="WBParaSite" id="SRAE_2000515400.1"/>
    </source>
</evidence>
<evidence type="ECO:0000313" key="2">
    <source>
        <dbReference type="Proteomes" id="UP000035682"/>
    </source>
</evidence>
<gene>
    <name evidence="1 3 4" type="ORF">SRAE_2000515400</name>
</gene>
<proteinExistence type="predicted"/>
<organism evidence="1">
    <name type="scientific">Strongyloides ratti</name>
    <name type="common">Parasitic roundworm</name>
    <dbReference type="NCBI Taxonomy" id="34506"/>
    <lineage>
        <taxon>Eukaryota</taxon>
        <taxon>Metazoa</taxon>
        <taxon>Ecdysozoa</taxon>
        <taxon>Nematoda</taxon>
        <taxon>Chromadorea</taxon>
        <taxon>Rhabditida</taxon>
        <taxon>Tylenchina</taxon>
        <taxon>Panagrolaimomorpha</taxon>
        <taxon>Strongyloidoidea</taxon>
        <taxon>Strongyloididae</taxon>
        <taxon>Strongyloides</taxon>
    </lineage>
</organism>
<dbReference type="RefSeq" id="XP_024509720.1">
    <property type="nucleotide sequence ID" value="XM_024644128.1"/>
</dbReference>
<evidence type="ECO:0000313" key="4">
    <source>
        <dbReference type="WormBase" id="SRAE_2000515400"/>
    </source>
</evidence>
<dbReference type="WormBase" id="SRAE_2000515400">
    <property type="protein sequence ID" value="SRP12150"/>
    <property type="gene ID" value="WBGene00265408"/>
</dbReference>
<sequence>METEHYHYESSIKDESSIEKNENLNEDKIDIKYYVDNFNGATKFTYKKIDKSDPNNEKCFEFVDFFDICPDDFVKSGIINFVINEIENTEQTDNKMKKDTNINTVFQKLHIATMEKEKIHEISKNEDILKRNNSGYNYNDSLKKLSNIPKITITNHENEVKNININNDNKTNQIYTNDKTIEYASIIADKIYNDAININNNILANDTNVNILHKYSDLKEFPLSSLNNSENNNEEFLNNIKKDPSRLINYDYQAVVNDDILIKNENSDKVTDSIKDIEEKKIDSNLFLSKQKMNYSNYNSNNNFEDFKQLKYNFDEHYAKTLINHHESFKKSKNSLSDEEKIKTVITLKNNGFSDILNVNHCIDCILERTLQANPFYHAQPDRLSMRCSKCKPCNRHTQTNTYIDYMIKENTLDEKNHECICEDICKEVNCSICSIKIPLCKNLEHEKNCTDKYSAPIQMPQISNSEKSIKFLRSDSNEMVKNNNENFINTTFEKEKNKDYVKSKKSWFKKIMTCNSCKSGKRKIYNQN</sequence>
<protein>
    <submittedName>
        <fullName evidence="1 3">Uncharacterized protein</fullName>
    </submittedName>
</protein>